<evidence type="ECO:0000313" key="3">
    <source>
        <dbReference type="EMBL" id="MDA0180223.1"/>
    </source>
</evidence>
<evidence type="ECO:0000313" key="4">
    <source>
        <dbReference type="Proteomes" id="UP001147653"/>
    </source>
</evidence>
<evidence type="ECO:0000256" key="1">
    <source>
        <dbReference type="SAM" id="MobiDB-lite"/>
    </source>
</evidence>
<gene>
    <name evidence="3" type="ORF">OJ997_07950</name>
</gene>
<dbReference type="AlphaFoldDB" id="A0A9X3N5R4"/>
<dbReference type="RefSeq" id="WP_270024531.1">
    <property type="nucleotide sequence ID" value="NZ_JAPDDP010000010.1"/>
</dbReference>
<keyword evidence="2" id="KW-0732">Signal</keyword>
<organism evidence="3 4">
    <name type="scientific">Solirubrobacter phytolaccae</name>
    <dbReference type="NCBI Taxonomy" id="1404360"/>
    <lineage>
        <taxon>Bacteria</taxon>
        <taxon>Bacillati</taxon>
        <taxon>Actinomycetota</taxon>
        <taxon>Thermoleophilia</taxon>
        <taxon>Solirubrobacterales</taxon>
        <taxon>Solirubrobacteraceae</taxon>
        <taxon>Solirubrobacter</taxon>
    </lineage>
</organism>
<accession>A0A9X3N5R4</accession>
<protein>
    <submittedName>
        <fullName evidence="3">Uncharacterized protein</fullName>
    </submittedName>
</protein>
<feature type="signal peptide" evidence="2">
    <location>
        <begin position="1"/>
        <end position="25"/>
    </location>
</feature>
<feature type="chain" id="PRO_5040803848" evidence="2">
    <location>
        <begin position="26"/>
        <end position="226"/>
    </location>
</feature>
<feature type="compositionally biased region" description="Low complexity" evidence="1">
    <location>
        <begin position="180"/>
        <end position="195"/>
    </location>
</feature>
<sequence length="226" mass="22580">MSHRITRAALGAVLAVGLLASPAAATTRVDAKLKTVERALDRATDRVADGEAAATQLTSVRRNVASAQKTALRKADVASLSAVARAQGRVVSATVGAFDGATGDNVTGLATTLKAALDGRDAIVAAAAGKTELARVVAQINRDAAGDAEDIADALADDELTDEARAALTAAATQVAATVTATGGTDTTTPTTPAADGDREDCPEGEGREAGAEPAGYGRGGRGQRF</sequence>
<dbReference type="Proteomes" id="UP001147653">
    <property type="component" value="Unassembled WGS sequence"/>
</dbReference>
<dbReference type="EMBL" id="JAPDDP010000010">
    <property type="protein sequence ID" value="MDA0180223.1"/>
    <property type="molecule type" value="Genomic_DNA"/>
</dbReference>
<name>A0A9X3N5R4_9ACTN</name>
<proteinExistence type="predicted"/>
<feature type="region of interest" description="Disordered" evidence="1">
    <location>
        <begin position="180"/>
        <end position="226"/>
    </location>
</feature>
<feature type="compositionally biased region" description="Basic and acidic residues" evidence="1">
    <location>
        <begin position="196"/>
        <end position="211"/>
    </location>
</feature>
<feature type="compositionally biased region" description="Gly residues" evidence="1">
    <location>
        <begin position="217"/>
        <end position="226"/>
    </location>
</feature>
<keyword evidence="4" id="KW-1185">Reference proteome</keyword>
<comment type="caution">
    <text evidence="3">The sequence shown here is derived from an EMBL/GenBank/DDBJ whole genome shotgun (WGS) entry which is preliminary data.</text>
</comment>
<evidence type="ECO:0000256" key="2">
    <source>
        <dbReference type="SAM" id="SignalP"/>
    </source>
</evidence>
<reference evidence="3" key="1">
    <citation type="submission" date="2022-10" db="EMBL/GenBank/DDBJ databases">
        <title>The WGS of Solirubrobacter phytolaccae KCTC 29190.</title>
        <authorList>
            <person name="Jiang Z."/>
        </authorList>
    </citation>
    <scope>NUCLEOTIDE SEQUENCE</scope>
    <source>
        <strain evidence="3">KCTC 29190</strain>
    </source>
</reference>